<dbReference type="Proteomes" id="UP001600888">
    <property type="component" value="Unassembled WGS sequence"/>
</dbReference>
<keyword evidence="2" id="KW-1185">Reference proteome</keyword>
<name>A0ABR4EUH3_9PEZI</name>
<protein>
    <submittedName>
        <fullName evidence="1">Uncharacterized protein</fullName>
    </submittedName>
</protein>
<evidence type="ECO:0000313" key="1">
    <source>
        <dbReference type="EMBL" id="KAL2286096.1"/>
    </source>
</evidence>
<organism evidence="1 2">
    <name type="scientific">Diaporthe vaccinii</name>
    <dbReference type="NCBI Taxonomy" id="105482"/>
    <lineage>
        <taxon>Eukaryota</taxon>
        <taxon>Fungi</taxon>
        <taxon>Dikarya</taxon>
        <taxon>Ascomycota</taxon>
        <taxon>Pezizomycotina</taxon>
        <taxon>Sordariomycetes</taxon>
        <taxon>Sordariomycetidae</taxon>
        <taxon>Diaporthales</taxon>
        <taxon>Diaporthaceae</taxon>
        <taxon>Diaporthe</taxon>
        <taxon>Diaporthe eres species complex</taxon>
    </lineage>
</organism>
<proteinExistence type="predicted"/>
<reference evidence="1 2" key="1">
    <citation type="submission" date="2024-03" db="EMBL/GenBank/DDBJ databases">
        <title>A high-quality draft genome sequence of Diaporthe vaccinii, a causative agent of upright dieback and viscid rot disease in cranberry plants.</title>
        <authorList>
            <person name="Sarrasin M."/>
            <person name="Lang B.F."/>
            <person name="Burger G."/>
        </authorList>
    </citation>
    <scope>NUCLEOTIDE SEQUENCE [LARGE SCALE GENOMIC DNA]</scope>
    <source>
        <strain evidence="1 2">IS7</strain>
    </source>
</reference>
<accession>A0ABR4EUH3</accession>
<dbReference type="EMBL" id="JBAWTH010000026">
    <property type="protein sequence ID" value="KAL2286096.1"/>
    <property type="molecule type" value="Genomic_DNA"/>
</dbReference>
<evidence type="ECO:0000313" key="2">
    <source>
        <dbReference type="Proteomes" id="UP001600888"/>
    </source>
</evidence>
<gene>
    <name evidence="1" type="ORF">FJTKL_07327</name>
</gene>
<sequence length="244" mass="27617">MWKVGVLGFFQSWRQYGQIFDHLLIPVHFPWQDDSTPDGEVPMFGLVHMKKDCKTAYFHVMTEWQQETYDNPECTKLWAENLVQQLTSEQGVDKGLFFGDASIEIQYVPNLVGPEWQNLGWRGRDMAELSKLSFYYIVFAATQLAVHGVQDTQIPQFGLQEVFLGLGQALLGVSTALDNADEGKKSVRDGIKPRVDRNAPDTLHAHRIWLDRILPSVVEDYDAAFSGGVEPNFNRGQKKGRLGG</sequence>
<comment type="caution">
    <text evidence="1">The sequence shown here is derived from an EMBL/GenBank/DDBJ whole genome shotgun (WGS) entry which is preliminary data.</text>
</comment>